<dbReference type="PANTHER" id="PTHR10502:SF190">
    <property type="entry name" value="OS09G0453300 PROTEIN"/>
    <property type="match status" value="1"/>
</dbReference>
<evidence type="ECO:0000313" key="5">
    <source>
        <dbReference type="EMBL" id="CAK9181051.1"/>
    </source>
</evidence>
<gene>
    <name evidence="5" type="ORF">ILEXP_LOCUS51089</name>
</gene>
<dbReference type="InterPro" id="IPR018502">
    <property type="entry name" value="Annexin_repeat"/>
</dbReference>
<dbReference type="GO" id="GO:0006950">
    <property type="term" value="P:response to stress"/>
    <property type="evidence" value="ECO:0007669"/>
    <property type="project" value="UniProtKB-ARBA"/>
</dbReference>
<dbReference type="GO" id="GO:0005544">
    <property type="term" value="F:calcium-dependent phospholipid binding"/>
    <property type="evidence" value="ECO:0007669"/>
    <property type="project" value="UniProtKB-KW"/>
</dbReference>
<sequence>MATKITISPILSSENVCKEIHDSWGSLNHLVPSLASLSGLQRKQIREEYMTMYGEDLLLHLRNTHRNQTEVSAEICAAAALSMLILNPNERDAIVSREALEQSDINYKALIEIFVGRKSSHVALIQQAYQTRFRRLLDQDIITIEPPNPYKKILMALAASHKAHHADVSQHIAKCDARRLYQTGEGRSGAVDESVVLEILSKRSISQLKQTFSCYKLIYGHNYTKSFKTDNHGEFGEALKTVVKCIYNPPKYYAKTLYASLKGKTTDKGALARVMVSRAEVDMDEIQRVFRKKYGIELKDAICENIPSGDYRDFLVALATKTTNLA</sequence>
<keyword evidence="4" id="KW-0111">Calcium/phospholipid-binding</keyword>
<dbReference type="FunFam" id="1.10.220.10:FF:000001">
    <property type="entry name" value="Annexin"/>
    <property type="match status" value="1"/>
</dbReference>
<evidence type="ECO:0000256" key="2">
    <source>
        <dbReference type="ARBA" id="ARBA00022837"/>
    </source>
</evidence>
<evidence type="ECO:0000256" key="1">
    <source>
        <dbReference type="ARBA" id="ARBA00022737"/>
    </source>
</evidence>
<evidence type="ECO:0000256" key="3">
    <source>
        <dbReference type="ARBA" id="ARBA00023216"/>
    </source>
</evidence>
<dbReference type="InterPro" id="IPR037104">
    <property type="entry name" value="Annexin_sf"/>
</dbReference>
<reference evidence="5 6" key="1">
    <citation type="submission" date="2024-02" db="EMBL/GenBank/DDBJ databases">
        <authorList>
            <person name="Vignale AGUSTIN F."/>
            <person name="Sosa J E."/>
            <person name="Modenutti C."/>
        </authorList>
    </citation>
    <scope>NUCLEOTIDE SEQUENCE [LARGE SCALE GENOMIC DNA]</scope>
</reference>
<dbReference type="EMBL" id="CAUOFW020007924">
    <property type="protein sequence ID" value="CAK9181051.1"/>
    <property type="molecule type" value="Genomic_DNA"/>
</dbReference>
<dbReference type="AlphaFoldDB" id="A0ABC8UJ25"/>
<dbReference type="PROSITE" id="PS51897">
    <property type="entry name" value="ANNEXIN_2"/>
    <property type="match status" value="3"/>
</dbReference>
<dbReference type="Pfam" id="PF00191">
    <property type="entry name" value="Annexin"/>
    <property type="match status" value="3"/>
</dbReference>
<keyword evidence="3" id="KW-0041">Annexin</keyword>
<dbReference type="SMART" id="SM00335">
    <property type="entry name" value="ANX"/>
    <property type="match status" value="3"/>
</dbReference>
<dbReference type="PANTHER" id="PTHR10502">
    <property type="entry name" value="ANNEXIN"/>
    <property type="match status" value="1"/>
</dbReference>
<keyword evidence="6" id="KW-1185">Reference proteome</keyword>
<evidence type="ECO:0000313" key="6">
    <source>
        <dbReference type="Proteomes" id="UP001642360"/>
    </source>
</evidence>
<protein>
    <recommendedName>
        <fullName evidence="7">Annexin</fullName>
    </recommendedName>
</protein>
<dbReference type="InterPro" id="IPR001464">
    <property type="entry name" value="Annexin"/>
</dbReference>
<dbReference type="PRINTS" id="PR00196">
    <property type="entry name" value="ANNEXIN"/>
</dbReference>
<accession>A0ABC8UJ25</accession>
<dbReference type="SUPFAM" id="SSF47874">
    <property type="entry name" value="Annexin"/>
    <property type="match status" value="1"/>
</dbReference>
<keyword evidence="2" id="KW-0106">Calcium</keyword>
<evidence type="ECO:0008006" key="7">
    <source>
        <dbReference type="Google" id="ProtNLM"/>
    </source>
</evidence>
<evidence type="ECO:0000256" key="4">
    <source>
        <dbReference type="ARBA" id="ARBA00023302"/>
    </source>
</evidence>
<organism evidence="5 6">
    <name type="scientific">Ilex paraguariensis</name>
    <name type="common">yerba mate</name>
    <dbReference type="NCBI Taxonomy" id="185542"/>
    <lineage>
        <taxon>Eukaryota</taxon>
        <taxon>Viridiplantae</taxon>
        <taxon>Streptophyta</taxon>
        <taxon>Embryophyta</taxon>
        <taxon>Tracheophyta</taxon>
        <taxon>Spermatophyta</taxon>
        <taxon>Magnoliopsida</taxon>
        <taxon>eudicotyledons</taxon>
        <taxon>Gunneridae</taxon>
        <taxon>Pentapetalae</taxon>
        <taxon>asterids</taxon>
        <taxon>campanulids</taxon>
        <taxon>Aquifoliales</taxon>
        <taxon>Aquifoliaceae</taxon>
        <taxon>Ilex</taxon>
    </lineage>
</organism>
<comment type="caution">
    <text evidence="5">The sequence shown here is derived from an EMBL/GenBank/DDBJ whole genome shotgun (WGS) entry which is preliminary data.</text>
</comment>
<dbReference type="FunFam" id="1.10.220.10:FF:000002">
    <property type="entry name" value="Annexin"/>
    <property type="match status" value="1"/>
</dbReference>
<dbReference type="Proteomes" id="UP001642360">
    <property type="component" value="Unassembled WGS sequence"/>
</dbReference>
<name>A0ABC8UJ25_9AQUA</name>
<proteinExistence type="predicted"/>
<dbReference type="Gene3D" id="1.10.220.10">
    <property type="entry name" value="Annexin"/>
    <property type="match status" value="3"/>
</dbReference>
<keyword evidence="1" id="KW-0677">Repeat</keyword>